<keyword evidence="3" id="KW-1185">Reference proteome</keyword>
<dbReference type="Proteomes" id="UP000628840">
    <property type="component" value="Unassembled WGS sequence"/>
</dbReference>
<evidence type="ECO:0000313" key="3">
    <source>
        <dbReference type="Proteomes" id="UP000628840"/>
    </source>
</evidence>
<reference evidence="2 3" key="1">
    <citation type="journal article" date="2019" name="Int. J. Syst. Evol. Microbiol.">
        <title>The Global Catalogue of Microorganisms (GCM) 10K type strain sequencing project: providing services to taxonomists for standard genome sequencing and annotation.</title>
        <authorList>
            <consortium name="The Broad Institute Genomics Platform"/>
            <consortium name="The Broad Institute Genome Sequencing Center for Infectious Disease"/>
            <person name="Wu L."/>
            <person name="Ma J."/>
        </authorList>
    </citation>
    <scope>NUCLEOTIDE SEQUENCE [LARGE SCALE GENOMIC DNA]</scope>
    <source>
        <strain evidence="2 3">JCM 19585</strain>
    </source>
</reference>
<protein>
    <recommendedName>
        <fullName evidence="1">DUF8113 domain-containing protein</fullName>
    </recommendedName>
</protein>
<evidence type="ECO:0000259" key="1">
    <source>
        <dbReference type="Pfam" id="PF26418"/>
    </source>
</evidence>
<comment type="caution">
    <text evidence="2">The sequence shown here is derived from an EMBL/GenBank/DDBJ whole genome shotgun (WGS) entry which is preliminary data.</text>
</comment>
<sequence>MSESETTQFEEVREQATAALERDDLTSIYLGLLTDDGENEFFFGNDTDDPRELQQTASRQLGMLCRVLANQSDLTVEQVADLAAQRAKDLGVEH</sequence>
<dbReference type="OrthoDB" id="256720at2157"/>
<accession>A0A830F610</accession>
<proteinExistence type="predicted"/>
<dbReference type="InterPro" id="IPR058426">
    <property type="entry name" value="DUF8113"/>
</dbReference>
<name>A0A830F610_9EURY</name>
<feature type="domain" description="DUF8113" evidence="1">
    <location>
        <begin position="4"/>
        <end position="91"/>
    </location>
</feature>
<dbReference type="EMBL" id="BMPF01000001">
    <property type="protein sequence ID" value="GGL22755.1"/>
    <property type="molecule type" value="Genomic_DNA"/>
</dbReference>
<organism evidence="2 3">
    <name type="scientific">Halarchaeum grantii</name>
    <dbReference type="NCBI Taxonomy" id="1193105"/>
    <lineage>
        <taxon>Archaea</taxon>
        <taxon>Methanobacteriati</taxon>
        <taxon>Methanobacteriota</taxon>
        <taxon>Stenosarchaea group</taxon>
        <taxon>Halobacteria</taxon>
        <taxon>Halobacteriales</taxon>
        <taxon>Halobacteriaceae</taxon>
    </lineage>
</organism>
<dbReference type="AlphaFoldDB" id="A0A830F610"/>
<evidence type="ECO:0000313" key="2">
    <source>
        <dbReference type="EMBL" id="GGL22755.1"/>
    </source>
</evidence>
<dbReference type="RefSeq" id="WP_188877188.1">
    <property type="nucleotide sequence ID" value="NZ_BMPF01000001.1"/>
</dbReference>
<dbReference type="Pfam" id="PF26418">
    <property type="entry name" value="DUF8113"/>
    <property type="match status" value="1"/>
</dbReference>
<gene>
    <name evidence="2" type="ORF">GCM10009037_02710</name>
</gene>